<evidence type="ECO:0000313" key="2">
    <source>
        <dbReference type="EMBL" id="GLQ71447.1"/>
    </source>
</evidence>
<dbReference type="EMBL" id="BSNX01000007">
    <property type="protein sequence ID" value="GLQ71447.1"/>
    <property type="molecule type" value="Genomic_DNA"/>
</dbReference>
<evidence type="ECO:0000256" key="1">
    <source>
        <dbReference type="SAM" id="SignalP"/>
    </source>
</evidence>
<accession>A0AAV5NN78</accession>
<gene>
    <name evidence="2" type="ORF">GCM10007932_08070</name>
</gene>
<protein>
    <submittedName>
        <fullName evidence="2">Uncharacterized protein</fullName>
    </submittedName>
</protein>
<keyword evidence="1" id="KW-0732">Signal</keyword>
<feature type="chain" id="PRO_5043988883" evidence="1">
    <location>
        <begin position="24"/>
        <end position="276"/>
    </location>
</feature>
<proteinExistence type="predicted"/>
<organism evidence="2 3">
    <name type="scientific">Vibrio penaeicida</name>
    <dbReference type="NCBI Taxonomy" id="104609"/>
    <lineage>
        <taxon>Bacteria</taxon>
        <taxon>Pseudomonadati</taxon>
        <taxon>Pseudomonadota</taxon>
        <taxon>Gammaproteobacteria</taxon>
        <taxon>Vibrionales</taxon>
        <taxon>Vibrionaceae</taxon>
        <taxon>Vibrio</taxon>
    </lineage>
</organism>
<name>A0AAV5NN78_9VIBR</name>
<keyword evidence="3" id="KW-1185">Reference proteome</keyword>
<feature type="signal peptide" evidence="1">
    <location>
        <begin position="1"/>
        <end position="23"/>
    </location>
</feature>
<dbReference type="Proteomes" id="UP001156690">
    <property type="component" value="Unassembled WGS sequence"/>
</dbReference>
<dbReference type="AlphaFoldDB" id="A0AAV5NN78"/>
<reference evidence="3" key="1">
    <citation type="journal article" date="2019" name="Int. J. Syst. Evol. Microbiol.">
        <title>The Global Catalogue of Microorganisms (GCM) 10K type strain sequencing project: providing services to taxonomists for standard genome sequencing and annotation.</title>
        <authorList>
            <consortium name="The Broad Institute Genomics Platform"/>
            <consortium name="The Broad Institute Genome Sequencing Center for Infectious Disease"/>
            <person name="Wu L."/>
            <person name="Ma J."/>
        </authorList>
    </citation>
    <scope>NUCLEOTIDE SEQUENCE [LARGE SCALE GENOMIC DNA]</scope>
    <source>
        <strain evidence="3">NBRC 15640</strain>
    </source>
</reference>
<dbReference type="RefSeq" id="WP_185829805.1">
    <property type="nucleotide sequence ID" value="NZ_AP025144.1"/>
</dbReference>
<evidence type="ECO:0000313" key="3">
    <source>
        <dbReference type="Proteomes" id="UP001156690"/>
    </source>
</evidence>
<comment type="caution">
    <text evidence="2">The sequence shown here is derived from an EMBL/GenBank/DDBJ whole genome shotgun (WGS) entry which is preliminary data.</text>
</comment>
<sequence length="276" mass="30619">MWKKITTLTISTLLFSYSSIAFSKPLNTLFSAKDNEAQTVEEFLEHDDLWFDILDNKSLAKIQSVALYFEGKAVTDEEKTELLKLTSILTAKMKNNGIKVRSCIECGKTQVNLSASNVKFKHGLSSNDELRKLGKKIRVDAFLTWRAPLSDNTHNITMSLVSTQNNEVVWTGNFDIKEDPDVIVKKNVKESGVGVALGYIGINGTSTDGEDIQNVTDLSIRYYSGHTPSERAHFAFIGNYFRNFDGSTNFSIQGFGAEARAAPKKTSNPKSGLQPT</sequence>